<gene>
    <name evidence="1" type="ORF">NCTC12126_01099</name>
</gene>
<protein>
    <submittedName>
        <fullName evidence="1">Uncharacterized protein</fullName>
    </submittedName>
</protein>
<evidence type="ECO:0000313" key="2">
    <source>
        <dbReference type="Proteomes" id="UP000351155"/>
    </source>
</evidence>
<dbReference type="AlphaFoldDB" id="A0A484WXU3"/>
<sequence length="179" mass="20585">MLLTVNRMNCPLPLVVEAVRRNAHTVGYCGNAITTLRDLTDGFFLKFMYKSRYAYTFLLVSRNWINARVLLQMSEVINQHPEREKYIRPLPDAHRQILAAMVVRRRLLTITLASERNRLHPSHPQGYESIRSIISALKSELVRIEGEMVIHIKGHFSELYDLLSTVKRVGAATVAMLKL</sequence>
<name>A0A484WXU3_9ENTR</name>
<reference evidence="1 2" key="1">
    <citation type="submission" date="2019-03" db="EMBL/GenBank/DDBJ databases">
        <authorList>
            <consortium name="Pathogen Informatics"/>
        </authorList>
    </citation>
    <scope>NUCLEOTIDE SEQUENCE [LARGE SCALE GENOMIC DNA]</scope>
    <source>
        <strain evidence="1 2">NCTC12126</strain>
    </source>
</reference>
<organism evidence="1 2">
    <name type="scientific">Enterobacter cancerogenus</name>
    <dbReference type="NCBI Taxonomy" id="69218"/>
    <lineage>
        <taxon>Bacteria</taxon>
        <taxon>Pseudomonadati</taxon>
        <taxon>Pseudomonadota</taxon>
        <taxon>Gammaproteobacteria</taxon>
        <taxon>Enterobacterales</taxon>
        <taxon>Enterobacteriaceae</taxon>
        <taxon>Enterobacter</taxon>
        <taxon>Enterobacter cloacae complex</taxon>
    </lineage>
</organism>
<dbReference type="EMBL" id="CAADIW010000005">
    <property type="protein sequence ID" value="VFS15025.1"/>
    <property type="molecule type" value="Genomic_DNA"/>
</dbReference>
<accession>A0A484WXU3</accession>
<proteinExistence type="predicted"/>
<evidence type="ECO:0000313" key="1">
    <source>
        <dbReference type="EMBL" id="VFS15025.1"/>
    </source>
</evidence>
<dbReference type="Proteomes" id="UP000351155">
    <property type="component" value="Unassembled WGS sequence"/>
</dbReference>